<proteinExistence type="predicted"/>
<feature type="compositionally biased region" description="Low complexity" evidence="1">
    <location>
        <begin position="29"/>
        <end position="49"/>
    </location>
</feature>
<evidence type="ECO:0008006" key="5">
    <source>
        <dbReference type="Google" id="ProtNLM"/>
    </source>
</evidence>
<reference evidence="3 4" key="1">
    <citation type="submission" date="2021-03" db="EMBL/GenBank/DDBJ databases">
        <title>Sequencing the genomes of 1000 actinobacteria strains.</title>
        <authorList>
            <person name="Klenk H.-P."/>
        </authorList>
    </citation>
    <scope>NUCLEOTIDE SEQUENCE [LARGE SCALE GENOMIC DNA]</scope>
    <source>
        <strain evidence="3 4">DSM 45510</strain>
    </source>
</reference>
<feature type="region of interest" description="Disordered" evidence="1">
    <location>
        <begin position="29"/>
        <end position="61"/>
    </location>
</feature>
<feature type="signal peptide" evidence="2">
    <location>
        <begin position="1"/>
        <end position="24"/>
    </location>
</feature>
<evidence type="ECO:0000256" key="1">
    <source>
        <dbReference type="SAM" id="MobiDB-lite"/>
    </source>
</evidence>
<dbReference type="RefSeq" id="WP_209668493.1">
    <property type="nucleotide sequence ID" value="NZ_JAGGMS010000001.1"/>
</dbReference>
<comment type="caution">
    <text evidence="3">The sequence shown here is derived from an EMBL/GenBank/DDBJ whole genome shotgun (WGS) entry which is preliminary data.</text>
</comment>
<evidence type="ECO:0000313" key="4">
    <source>
        <dbReference type="Proteomes" id="UP000741013"/>
    </source>
</evidence>
<feature type="chain" id="PRO_5045205897" description="DUF4440 domain-containing protein" evidence="2">
    <location>
        <begin position="25"/>
        <end position="185"/>
    </location>
</feature>
<keyword evidence="2" id="KW-0732">Signal</keyword>
<dbReference type="PROSITE" id="PS51257">
    <property type="entry name" value="PROKAR_LIPOPROTEIN"/>
    <property type="match status" value="1"/>
</dbReference>
<organism evidence="3 4">
    <name type="scientific">Amycolatopsis magusensis</name>
    <dbReference type="NCBI Taxonomy" id="882444"/>
    <lineage>
        <taxon>Bacteria</taxon>
        <taxon>Bacillati</taxon>
        <taxon>Actinomycetota</taxon>
        <taxon>Actinomycetes</taxon>
        <taxon>Pseudonocardiales</taxon>
        <taxon>Pseudonocardiaceae</taxon>
        <taxon>Amycolatopsis</taxon>
    </lineage>
</organism>
<dbReference type="SUPFAM" id="SSF54427">
    <property type="entry name" value="NTF2-like"/>
    <property type="match status" value="1"/>
</dbReference>
<accession>A0ABS4Q3G3</accession>
<dbReference type="InterPro" id="IPR032710">
    <property type="entry name" value="NTF2-like_dom_sf"/>
</dbReference>
<dbReference type="Gene3D" id="3.10.450.50">
    <property type="match status" value="1"/>
</dbReference>
<dbReference type="Proteomes" id="UP000741013">
    <property type="component" value="Unassembled WGS sequence"/>
</dbReference>
<evidence type="ECO:0000313" key="3">
    <source>
        <dbReference type="EMBL" id="MBP2185634.1"/>
    </source>
</evidence>
<sequence length="185" mass="18989">MSAHRSARPALLAVSLFAITGLTACDQSSPVTAPGTATPAAAPSSAAAAKPDQDPSPQSVSEEWLHSVASGDFARACALYDPAGDVFSALGGVEGCAGRFAKDNDYGKAFLDSLATAKVDPGLSKADGDTAVIPMDAVTIDGKKWNADAQGVVRMSGDFMTLTRKDGQWLIRDYTDAVLVTPPGT</sequence>
<keyword evidence="4" id="KW-1185">Reference proteome</keyword>
<dbReference type="EMBL" id="JAGGMS010000001">
    <property type="protein sequence ID" value="MBP2185634.1"/>
    <property type="molecule type" value="Genomic_DNA"/>
</dbReference>
<name>A0ABS4Q3G3_9PSEU</name>
<evidence type="ECO:0000256" key="2">
    <source>
        <dbReference type="SAM" id="SignalP"/>
    </source>
</evidence>
<protein>
    <recommendedName>
        <fullName evidence="5">DUF4440 domain-containing protein</fullName>
    </recommendedName>
</protein>
<gene>
    <name evidence="3" type="ORF">JOM49_007160</name>
</gene>